<evidence type="ECO:0000256" key="2">
    <source>
        <dbReference type="SAM" id="SignalP"/>
    </source>
</evidence>
<keyword evidence="5" id="KW-1185">Reference proteome</keyword>
<dbReference type="Proteomes" id="UP000537260">
    <property type="component" value="Unassembled WGS sequence"/>
</dbReference>
<evidence type="ECO:0000259" key="3">
    <source>
        <dbReference type="Pfam" id="PF13810"/>
    </source>
</evidence>
<feature type="chain" id="PRO_5030764412" description="DUF4185 domain-containing protein" evidence="2">
    <location>
        <begin position="32"/>
        <end position="398"/>
    </location>
</feature>
<dbReference type="EMBL" id="JACCFM010000001">
    <property type="protein sequence ID" value="NYJ18564.1"/>
    <property type="molecule type" value="Genomic_DNA"/>
</dbReference>
<dbReference type="RefSeq" id="WP_179577450.1">
    <property type="nucleotide sequence ID" value="NZ_JACCFM010000001.1"/>
</dbReference>
<dbReference type="PROSITE" id="PS51318">
    <property type="entry name" value="TAT"/>
    <property type="match status" value="1"/>
</dbReference>
<keyword evidence="2" id="KW-0732">Signal</keyword>
<evidence type="ECO:0000256" key="1">
    <source>
        <dbReference type="SAM" id="MobiDB-lite"/>
    </source>
</evidence>
<feature type="signal peptide" evidence="2">
    <location>
        <begin position="1"/>
        <end position="31"/>
    </location>
</feature>
<evidence type="ECO:0000313" key="5">
    <source>
        <dbReference type="Proteomes" id="UP000537260"/>
    </source>
</evidence>
<organism evidence="4 5">
    <name type="scientific">Glaciibacter psychrotolerans</name>
    <dbReference type="NCBI Taxonomy" id="670054"/>
    <lineage>
        <taxon>Bacteria</taxon>
        <taxon>Bacillati</taxon>
        <taxon>Actinomycetota</taxon>
        <taxon>Actinomycetes</taxon>
        <taxon>Micrococcales</taxon>
        <taxon>Microbacteriaceae</taxon>
        <taxon>Glaciibacter</taxon>
    </lineage>
</organism>
<dbReference type="Pfam" id="PF13810">
    <property type="entry name" value="DUF4185"/>
    <property type="match status" value="1"/>
</dbReference>
<feature type="domain" description="DUF4185" evidence="3">
    <location>
        <begin position="231"/>
        <end position="357"/>
    </location>
</feature>
<dbReference type="InterPro" id="IPR006311">
    <property type="entry name" value="TAT_signal"/>
</dbReference>
<comment type="caution">
    <text evidence="4">The sequence shown here is derived from an EMBL/GenBank/DDBJ whole genome shotgun (WGS) entry which is preliminary data.</text>
</comment>
<dbReference type="InterPro" id="IPR023296">
    <property type="entry name" value="Glyco_hydro_beta-prop_sf"/>
</dbReference>
<evidence type="ECO:0000313" key="4">
    <source>
        <dbReference type="EMBL" id="NYJ18564.1"/>
    </source>
</evidence>
<gene>
    <name evidence="4" type="ORF">HNR05_000355</name>
</gene>
<dbReference type="AlphaFoldDB" id="A0A7Z0EBI5"/>
<accession>A0A7Z0EBI5</accession>
<feature type="region of interest" description="Disordered" evidence="1">
    <location>
        <begin position="141"/>
        <end position="161"/>
    </location>
</feature>
<dbReference type="InterPro" id="IPR025442">
    <property type="entry name" value="DUF4185"/>
</dbReference>
<protein>
    <recommendedName>
        <fullName evidence="3">DUF4185 domain-containing protein</fullName>
    </recommendedName>
</protein>
<reference evidence="4 5" key="1">
    <citation type="submission" date="2020-07" db="EMBL/GenBank/DDBJ databases">
        <title>Sequencing the genomes of 1000 actinobacteria strains.</title>
        <authorList>
            <person name="Klenk H.-P."/>
        </authorList>
    </citation>
    <scope>NUCLEOTIDE SEQUENCE [LARGE SCALE GENOMIC DNA]</scope>
    <source>
        <strain evidence="4 5">LI1</strain>
    </source>
</reference>
<proteinExistence type="predicted"/>
<name>A0A7Z0EBI5_9MICO</name>
<dbReference type="Gene3D" id="2.115.10.20">
    <property type="entry name" value="Glycosyl hydrolase domain, family 43"/>
    <property type="match status" value="1"/>
</dbReference>
<sequence>MRSRNTRRTILPAALVAGLALTALIAPPAYAAPRSDDALSRGRISCDPLGGASIKPVGATLNTEYTEAFREFGNSGGGWQNNGGWAASDGVYSVELADRSIAWLMNDTFLGPVTDEQIGAEARFLHGTVVLGGRDGLPDTTVTGGTQEAPESIVSPPQSEGGDPWYWNEDGILDGGKLRVFQARTGLNDGVPPWNFGWLGSDIVTYDAEFAVESITPSYGAPGGVHWGVELVKQGGMVYIYGQKDGAAYVARVAKGHLVGGAWEFWAAGSWVANEAAATPIASNVGASYSVTRMRGTYVLSTTTTFGAFAEHTVEVAVSSSPSGPFTDRTVVYTAPEAASAHIVAPYNVAAHPAISDRGELVVSYNVNSEQHSDVVANANNYRPRFLTIEFARCRMPR</sequence>